<evidence type="ECO:0000256" key="5">
    <source>
        <dbReference type="SAM" id="SignalP"/>
    </source>
</evidence>
<comment type="similarity">
    <text evidence="1 4">Belongs to the peptidase A1 family.</text>
</comment>
<accession>A0AAD9I416</accession>
<evidence type="ECO:0000259" key="6">
    <source>
        <dbReference type="PROSITE" id="PS51767"/>
    </source>
</evidence>
<dbReference type="Gene3D" id="2.40.70.10">
    <property type="entry name" value="Acid Proteases"/>
    <property type="match status" value="2"/>
</dbReference>
<evidence type="ECO:0000313" key="7">
    <source>
        <dbReference type="EMBL" id="KAK2069862.1"/>
    </source>
</evidence>
<feature type="chain" id="PRO_5041913266" description="Peptidase A1 domain-containing protein" evidence="5">
    <location>
        <begin position="26"/>
        <end position="455"/>
    </location>
</feature>
<name>A0AAD9I416_9PEZI</name>
<sequence length="455" mass="48714">MFARPRESLLAIGVLFVLCLATASARQDFQDALRPLPGIKYTRPQALTKALKPDLKKPVPHHQVLHRQHGSRVNAKSAVAVLGAHQRTLGTGTGGYENITSSTAFGTQYAVQVTFGNQPMLVHLDTGSSDTWSVSPDFTCRSAFGEVLPQSACRFGPDFAGPFQYGALDPPQHMNLRFGDGEVITGPMGQTDVTLGNLTVRHQEVALANNTYWVGDNVTNGVLGLAYASLTNAYAGAQDGDSPSDQVEYNPLFTNMINQGLCAPVFGMAIARNASDGMLSFGGVPPVPGLDTSVIASAPIDVINLIDNPATADQYSFYTIIPDGFVWNLASDRTKYPFIIDSGTTLNYLPSELAAIINAAFVPQAELFPDLGAYFVPCNASAPLFGVTIGGVNLMMNPVDMVYPGIRDPDKGWCLTAIANGGAGPYILGDAWLQNVVVVTDVGQSVMHFYRHVYY</sequence>
<dbReference type="CDD" id="cd05471">
    <property type="entry name" value="pepsin_like"/>
    <property type="match status" value="1"/>
</dbReference>
<reference evidence="7" key="1">
    <citation type="journal article" date="2023" name="Mol. Plant Microbe Interact.">
        <title>Elucidating the Obligate Nature and Biological Capacity of an Invasive Fungal Corn Pathogen.</title>
        <authorList>
            <person name="MacCready J.S."/>
            <person name="Roggenkamp E.M."/>
            <person name="Gdanetz K."/>
            <person name="Chilvers M.I."/>
        </authorList>
    </citation>
    <scope>NUCLEOTIDE SEQUENCE</scope>
    <source>
        <strain evidence="7">PM02</strain>
    </source>
</reference>
<feature type="domain" description="Peptidase A1" evidence="6">
    <location>
        <begin position="109"/>
        <end position="450"/>
    </location>
</feature>
<dbReference type="InterPro" id="IPR001969">
    <property type="entry name" value="Aspartic_peptidase_AS"/>
</dbReference>
<keyword evidence="4" id="KW-0645">Protease</keyword>
<gene>
    <name evidence="7" type="ORF">P8C59_004407</name>
</gene>
<organism evidence="7 8">
    <name type="scientific">Phyllachora maydis</name>
    <dbReference type="NCBI Taxonomy" id="1825666"/>
    <lineage>
        <taxon>Eukaryota</taxon>
        <taxon>Fungi</taxon>
        <taxon>Dikarya</taxon>
        <taxon>Ascomycota</taxon>
        <taxon>Pezizomycotina</taxon>
        <taxon>Sordariomycetes</taxon>
        <taxon>Sordariomycetidae</taxon>
        <taxon>Phyllachorales</taxon>
        <taxon>Phyllachoraceae</taxon>
        <taxon>Phyllachora</taxon>
    </lineage>
</organism>
<keyword evidence="5" id="KW-0732">Signal</keyword>
<dbReference type="InterPro" id="IPR033121">
    <property type="entry name" value="PEPTIDASE_A1"/>
</dbReference>
<dbReference type="GO" id="GO:0006508">
    <property type="term" value="P:proteolysis"/>
    <property type="evidence" value="ECO:0007669"/>
    <property type="project" value="UniProtKB-KW"/>
</dbReference>
<feature type="active site" evidence="3">
    <location>
        <position position="341"/>
    </location>
</feature>
<dbReference type="EMBL" id="JAQQPM010000003">
    <property type="protein sequence ID" value="KAK2069862.1"/>
    <property type="molecule type" value="Genomic_DNA"/>
</dbReference>
<comment type="caution">
    <text evidence="7">The sequence shown here is derived from an EMBL/GenBank/DDBJ whole genome shotgun (WGS) entry which is preliminary data.</text>
</comment>
<feature type="active site" evidence="3">
    <location>
        <position position="125"/>
    </location>
</feature>
<feature type="signal peptide" evidence="5">
    <location>
        <begin position="1"/>
        <end position="25"/>
    </location>
</feature>
<dbReference type="InterPro" id="IPR034164">
    <property type="entry name" value="Pepsin-like_dom"/>
</dbReference>
<dbReference type="GO" id="GO:0004190">
    <property type="term" value="F:aspartic-type endopeptidase activity"/>
    <property type="evidence" value="ECO:0007669"/>
    <property type="project" value="UniProtKB-KW"/>
</dbReference>
<evidence type="ECO:0000256" key="4">
    <source>
        <dbReference type="RuleBase" id="RU000454"/>
    </source>
</evidence>
<dbReference type="AlphaFoldDB" id="A0AAD9I416"/>
<evidence type="ECO:0000256" key="3">
    <source>
        <dbReference type="PIRSR" id="PIRSR601461-1"/>
    </source>
</evidence>
<dbReference type="InterPro" id="IPR021109">
    <property type="entry name" value="Peptidase_aspartic_dom_sf"/>
</dbReference>
<keyword evidence="4" id="KW-0378">Hydrolase</keyword>
<dbReference type="GO" id="GO:0000324">
    <property type="term" value="C:fungal-type vacuole"/>
    <property type="evidence" value="ECO:0007669"/>
    <property type="project" value="TreeGrafter"/>
</dbReference>
<dbReference type="Proteomes" id="UP001217918">
    <property type="component" value="Unassembled WGS sequence"/>
</dbReference>
<dbReference type="PRINTS" id="PR00792">
    <property type="entry name" value="PEPSIN"/>
</dbReference>
<keyword evidence="8" id="KW-1185">Reference proteome</keyword>
<evidence type="ECO:0000256" key="2">
    <source>
        <dbReference type="ARBA" id="ARBA00022750"/>
    </source>
</evidence>
<dbReference type="PANTHER" id="PTHR47966">
    <property type="entry name" value="BETA-SITE APP-CLEAVING ENZYME, ISOFORM A-RELATED"/>
    <property type="match status" value="1"/>
</dbReference>
<evidence type="ECO:0000256" key="1">
    <source>
        <dbReference type="ARBA" id="ARBA00007447"/>
    </source>
</evidence>
<dbReference type="SUPFAM" id="SSF50630">
    <property type="entry name" value="Acid proteases"/>
    <property type="match status" value="1"/>
</dbReference>
<dbReference type="PROSITE" id="PS51767">
    <property type="entry name" value="PEPTIDASE_A1"/>
    <property type="match status" value="1"/>
</dbReference>
<evidence type="ECO:0000313" key="8">
    <source>
        <dbReference type="Proteomes" id="UP001217918"/>
    </source>
</evidence>
<dbReference type="PROSITE" id="PS00141">
    <property type="entry name" value="ASP_PROTEASE"/>
    <property type="match status" value="1"/>
</dbReference>
<dbReference type="PANTHER" id="PTHR47966:SF47">
    <property type="entry name" value="ENDOPEPTIDASE, PUTATIVE (AFU_ORTHOLOGUE AFUA_3G01220)-RELATED"/>
    <property type="match status" value="1"/>
</dbReference>
<protein>
    <recommendedName>
        <fullName evidence="6">Peptidase A1 domain-containing protein</fullName>
    </recommendedName>
</protein>
<proteinExistence type="inferred from homology"/>
<dbReference type="InterPro" id="IPR001461">
    <property type="entry name" value="Aspartic_peptidase_A1"/>
</dbReference>
<keyword evidence="2 4" id="KW-0064">Aspartyl protease</keyword>
<dbReference type="Pfam" id="PF00026">
    <property type="entry name" value="Asp"/>
    <property type="match status" value="1"/>
</dbReference>